<sequence length="540" mass="60260">MNKQLVLNTIVFSAATLSLLLGIVVLIGWHTKTVMLIQLLPTLVPMQYNTALGFILCGIALYFVSKNSLLMGTITGGIAGIIGFLTLIQYIFGTDIGLDELFITHYITVETSHPGRMAPNTAICFSLFAVACILYTLNIRKIQLSGVLTTIIFSLGFTALIGYLIDIKIAYSWGKYTQMAVHTAVGFMLLGIGFTALSWLREFAYNDQAAVKIPPLMTGYAVALAIALFFIDLNLPLGVAAAVIYILLVLYSWFIPSHQATYILALVASTLLIFGYFFSQPGSPTWIVVINRCLAFMAIWVTAYLLIKIKLKEVELKARNHELEQFAYIASHDLQEPLRTIMSYSELITTRYNKILDETGKKSLDFIAQSSNHMSMLIKGLLDYSRIGFNKKPSLVNCNTLLESIQDDLHPVIQIASATLEVSELPTIKGYPAELQMLFESLISNAIKFRRHSVQPKVKVFAYKENNCWKFIVQDNGIGIEDNVKNKIFVIFQRLHKRNEYEGIGIGLACCKKVVDLHKGQIWVDSNPDKGSSFSFTIPN</sequence>
<dbReference type="Pfam" id="PF02518">
    <property type="entry name" value="HATPase_c"/>
    <property type="match status" value="1"/>
</dbReference>
<feature type="transmembrane region" description="Helical" evidence="6">
    <location>
        <begin position="262"/>
        <end position="279"/>
    </location>
</feature>
<dbReference type="EMBL" id="JAPMOU010000014">
    <property type="protein sequence ID" value="MDE1462751.1"/>
    <property type="molecule type" value="Genomic_DNA"/>
</dbReference>
<dbReference type="Proteomes" id="UP001528823">
    <property type="component" value="Unassembled WGS sequence"/>
</dbReference>
<accession>A0ABT5U9R3</accession>
<keyword evidence="6" id="KW-0472">Membrane</keyword>
<feature type="transmembrane region" description="Helical" evidence="6">
    <location>
        <begin position="69"/>
        <end position="92"/>
    </location>
</feature>
<dbReference type="Gene3D" id="3.30.565.10">
    <property type="entry name" value="Histidine kinase-like ATPase, C-terminal domain"/>
    <property type="match status" value="1"/>
</dbReference>
<dbReference type="InterPro" id="IPR052162">
    <property type="entry name" value="Sensor_kinase/Photoreceptor"/>
</dbReference>
<organism evidence="8 9">
    <name type="scientific">Spartinivicinus poritis</name>
    <dbReference type="NCBI Taxonomy" id="2994640"/>
    <lineage>
        <taxon>Bacteria</taxon>
        <taxon>Pseudomonadati</taxon>
        <taxon>Pseudomonadota</taxon>
        <taxon>Gammaproteobacteria</taxon>
        <taxon>Oceanospirillales</taxon>
        <taxon>Zooshikellaceae</taxon>
        <taxon>Spartinivicinus</taxon>
    </lineage>
</organism>
<dbReference type="GO" id="GO:0005524">
    <property type="term" value="F:ATP binding"/>
    <property type="evidence" value="ECO:0007669"/>
    <property type="project" value="UniProtKB-KW"/>
</dbReference>
<evidence type="ECO:0000256" key="4">
    <source>
        <dbReference type="ARBA" id="ARBA00022679"/>
    </source>
</evidence>
<dbReference type="RefSeq" id="WP_274689104.1">
    <property type="nucleotide sequence ID" value="NZ_JAPMOU010000014.1"/>
</dbReference>
<keyword evidence="8" id="KW-0547">Nucleotide-binding</keyword>
<reference evidence="8 9" key="1">
    <citation type="submission" date="2022-11" db="EMBL/GenBank/DDBJ databases">
        <title>Spartinivicinus poritis sp. nov., isolated from scleractinian coral Porites lutea.</title>
        <authorList>
            <person name="Zhang G."/>
            <person name="Cai L."/>
            <person name="Wei Q."/>
        </authorList>
    </citation>
    <scope>NUCLEOTIDE SEQUENCE [LARGE SCALE GENOMIC DNA]</scope>
    <source>
        <strain evidence="8 9">A2-2</strain>
    </source>
</reference>
<dbReference type="InterPro" id="IPR003661">
    <property type="entry name" value="HisK_dim/P_dom"/>
</dbReference>
<feature type="transmembrane region" description="Helical" evidence="6">
    <location>
        <begin position="285"/>
        <end position="307"/>
    </location>
</feature>
<dbReference type="InterPro" id="IPR005467">
    <property type="entry name" value="His_kinase_dom"/>
</dbReference>
<proteinExistence type="predicted"/>
<dbReference type="InterPro" id="IPR003594">
    <property type="entry name" value="HATPase_dom"/>
</dbReference>
<evidence type="ECO:0000256" key="6">
    <source>
        <dbReference type="SAM" id="Phobius"/>
    </source>
</evidence>
<dbReference type="Gene3D" id="1.10.287.130">
    <property type="match status" value="1"/>
</dbReference>
<feature type="transmembrane region" description="Helical" evidence="6">
    <location>
        <begin position="5"/>
        <end position="27"/>
    </location>
</feature>
<feature type="transmembrane region" description="Helical" evidence="6">
    <location>
        <begin position="237"/>
        <end position="255"/>
    </location>
</feature>
<protein>
    <recommendedName>
        <fullName evidence="2">histidine kinase</fullName>
        <ecNumber evidence="2">2.7.13.3</ecNumber>
    </recommendedName>
</protein>
<evidence type="ECO:0000313" key="9">
    <source>
        <dbReference type="Proteomes" id="UP001528823"/>
    </source>
</evidence>
<feature type="transmembrane region" description="Helical" evidence="6">
    <location>
        <begin position="144"/>
        <end position="165"/>
    </location>
</feature>
<dbReference type="SUPFAM" id="SSF55874">
    <property type="entry name" value="ATPase domain of HSP90 chaperone/DNA topoisomerase II/histidine kinase"/>
    <property type="match status" value="1"/>
</dbReference>
<dbReference type="CDD" id="cd00082">
    <property type="entry name" value="HisKA"/>
    <property type="match status" value="1"/>
</dbReference>
<dbReference type="InterPro" id="IPR036890">
    <property type="entry name" value="HATPase_C_sf"/>
</dbReference>
<dbReference type="SUPFAM" id="SSF47384">
    <property type="entry name" value="Homodimeric domain of signal transducing histidine kinase"/>
    <property type="match status" value="1"/>
</dbReference>
<dbReference type="InterPro" id="IPR004358">
    <property type="entry name" value="Sig_transdc_His_kin-like_C"/>
</dbReference>
<dbReference type="Pfam" id="PF00512">
    <property type="entry name" value="HisKA"/>
    <property type="match status" value="1"/>
</dbReference>
<evidence type="ECO:0000259" key="7">
    <source>
        <dbReference type="PROSITE" id="PS50109"/>
    </source>
</evidence>
<dbReference type="SMART" id="SM00388">
    <property type="entry name" value="HisKA"/>
    <property type="match status" value="1"/>
</dbReference>
<dbReference type="PANTHER" id="PTHR43304:SF1">
    <property type="entry name" value="PAC DOMAIN-CONTAINING PROTEIN"/>
    <property type="match status" value="1"/>
</dbReference>
<evidence type="ECO:0000256" key="5">
    <source>
        <dbReference type="ARBA" id="ARBA00022777"/>
    </source>
</evidence>
<evidence type="ECO:0000256" key="3">
    <source>
        <dbReference type="ARBA" id="ARBA00022553"/>
    </source>
</evidence>
<dbReference type="PRINTS" id="PR00344">
    <property type="entry name" value="BCTRLSENSOR"/>
</dbReference>
<evidence type="ECO:0000256" key="2">
    <source>
        <dbReference type="ARBA" id="ARBA00012438"/>
    </source>
</evidence>
<keyword evidence="5" id="KW-0418">Kinase</keyword>
<keyword evidence="4" id="KW-0808">Transferase</keyword>
<feature type="domain" description="Histidine kinase" evidence="7">
    <location>
        <begin position="329"/>
        <end position="540"/>
    </location>
</feature>
<dbReference type="EC" id="2.7.13.3" evidence="2"/>
<dbReference type="SMART" id="SM00387">
    <property type="entry name" value="HATPase_c"/>
    <property type="match status" value="1"/>
</dbReference>
<feature type="transmembrane region" description="Helical" evidence="6">
    <location>
        <begin position="213"/>
        <end position="231"/>
    </location>
</feature>
<feature type="transmembrane region" description="Helical" evidence="6">
    <location>
        <begin position="47"/>
        <end position="64"/>
    </location>
</feature>
<name>A0ABT5U9R3_9GAMM</name>
<comment type="catalytic activity">
    <reaction evidence="1">
        <text>ATP + protein L-histidine = ADP + protein N-phospho-L-histidine.</text>
        <dbReference type="EC" id="2.7.13.3"/>
    </reaction>
</comment>
<evidence type="ECO:0000256" key="1">
    <source>
        <dbReference type="ARBA" id="ARBA00000085"/>
    </source>
</evidence>
<dbReference type="PANTHER" id="PTHR43304">
    <property type="entry name" value="PHYTOCHROME-LIKE PROTEIN CPH1"/>
    <property type="match status" value="1"/>
</dbReference>
<dbReference type="InterPro" id="IPR036097">
    <property type="entry name" value="HisK_dim/P_sf"/>
</dbReference>
<keyword evidence="8" id="KW-0067">ATP-binding</keyword>
<keyword evidence="3" id="KW-0597">Phosphoprotein</keyword>
<gene>
    <name evidence="8" type="ORF">ORQ98_12310</name>
</gene>
<feature type="transmembrane region" description="Helical" evidence="6">
    <location>
        <begin position="180"/>
        <end position="201"/>
    </location>
</feature>
<keyword evidence="6" id="KW-1133">Transmembrane helix</keyword>
<evidence type="ECO:0000313" key="8">
    <source>
        <dbReference type="EMBL" id="MDE1462751.1"/>
    </source>
</evidence>
<comment type="caution">
    <text evidence="8">The sequence shown here is derived from an EMBL/GenBank/DDBJ whole genome shotgun (WGS) entry which is preliminary data.</text>
</comment>
<dbReference type="PROSITE" id="PS50109">
    <property type="entry name" value="HIS_KIN"/>
    <property type="match status" value="1"/>
</dbReference>
<keyword evidence="9" id="KW-1185">Reference proteome</keyword>
<feature type="transmembrane region" description="Helical" evidence="6">
    <location>
        <begin position="117"/>
        <end position="137"/>
    </location>
</feature>
<keyword evidence="6" id="KW-0812">Transmembrane</keyword>